<dbReference type="EMBL" id="JANBOJ010001126">
    <property type="protein sequence ID" value="KAJ1718208.1"/>
    <property type="molecule type" value="Genomic_DNA"/>
</dbReference>
<dbReference type="Proteomes" id="UP001149813">
    <property type="component" value="Unassembled WGS sequence"/>
</dbReference>
<protein>
    <recommendedName>
        <fullName evidence="3">Thioredoxin domain-containing protein</fullName>
    </recommendedName>
</protein>
<dbReference type="InterPro" id="IPR036249">
    <property type="entry name" value="Thioredoxin-like_sf"/>
</dbReference>
<dbReference type="Pfam" id="PF00085">
    <property type="entry name" value="Thioredoxin"/>
    <property type="match status" value="2"/>
</dbReference>
<dbReference type="PROSITE" id="PS00194">
    <property type="entry name" value="THIOREDOXIN_1"/>
    <property type="match status" value="1"/>
</dbReference>
<feature type="domain" description="Thioredoxin" evidence="3">
    <location>
        <begin position="69"/>
        <end position="199"/>
    </location>
</feature>
<proteinExistence type="inferred from homology"/>
<evidence type="ECO:0000259" key="3">
    <source>
        <dbReference type="PROSITE" id="PS51352"/>
    </source>
</evidence>
<dbReference type="PANTHER" id="PTHR45672">
    <property type="entry name" value="PROTEIN DISULFIDE-ISOMERASE C17H9.14C-RELATED"/>
    <property type="match status" value="1"/>
</dbReference>
<comment type="caution">
    <text evidence="4">The sequence shown here is derived from an EMBL/GenBank/DDBJ whole genome shotgun (WGS) entry which is preliminary data.</text>
</comment>
<name>A0A9W7XTJ2_9FUNG</name>
<dbReference type="InterPro" id="IPR051063">
    <property type="entry name" value="PDI"/>
</dbReference>
<sequence length="262" mass="29578">MFYGVDDQWVPIERYERMKEVNTKGEVVLCEKGISHAFVTAHSSDMARLVAKALKREFEATTMELSARLFLGVLLALISQVLARGAPVGAKTHLLDEHNFETTTRSGTWIVKHYSPSCGHCLHFQPKWDAVVAARSVELFEKDVHFGEIDCLENMQLCQLNKVESWPRVLVFTDSKVVDSLNGDRTEQELRDFIDKALTPGDAAAVVQQRKYTDNSVILDATNFTQATEQGIWLVKLYSPTCPHCRAMAPDWTKMTDELADQ</sequence>
<evidence type="ECO:0000256" key="2">
    <source>
        <dbReference type="ARBA" id="ARBA00022729"/>
    </source>
</evidence>
<dbReference type="CDD" id="cd02961">
    <property type="entry name" value="PDI_a_family"/>
    <property type="match status" value="2"/>
</dbReference>
<evidence type="ECO:0000256" key="1">
    <source>
        <dbReference type="ARBA" id="ARBA00006347"/>
    </source>
</evidence>
<dbReference type="PROSITE" id="PS51352">
    <property type="entry name" value="THIOREDOXIN_2"/>
    <property type="match status" value="1"/>
</dbReference>
<dbReference type="AlphaFoldDB" id="A0A9W7XTJ2"/>
<keyword evidence="2" id="KW-0732">Signal</keyword>
<dbReference type="GO" id="GO:0005783">
    <property type="term" value="C:endoplasmic reticulum"/>
    <property type="evidence" value="ECO:0007669"/>
    <property type="project" value="TreeGrafter"/>
</dbReference>
<accession>A0A9W7XTJ2</accession>
<organism evidence="4 5">
    <name type="scientific">Coemansia erecta</name>
    <dbReference type="NCBI Taxonomy" id="147472"/>
    <lineage>
        <taxon>Eukaryota</taxon>
        <taxon>Fungi</taxon>
        <taxon>Fungi incertae sedis</taxon>
        <taxon>Zoopagomycota</taxon>
        <taxon>Kickxellomycotina</taxon>
        <taxon>Kickxellomycetes</taxon>
        <taxon>Kickxellales</taxon>
        <taxon>Kickxellaceae</taxon>
        <taxon>Coemansia</taxon>
    </lineage>
</organism>
<dbReference type="GO" id="GO:0006457">
    <property type="term" value="P:protein folding"/>
    <property type="evidence" value="ECO:0007669"/>
    <property type="project" value="TreeGrafter"/>
</dbReference>
<dbReference type="SUPFAM" id="SSF52833">
    <property type="entry name" value="Thioredoxin-like"/>
    <property type="match status" value="2"/>
</dbReference>
<comment type="similarity">
    <text evidence="1">Belongs to the protein disulfide isomerase family.</text>
</comment>
<feature type="non-terminal residue" evidence="4">
    <location>
        <position position="262"/>
    </location>
</feature>
<dbReference type="Gene3D" id="3.40.30.10">
    <property type="entry name" value="Glutaredoxin"/>
    <property type="match status" value="2"/>
</dbReference>
<reference evidence="4" key="1">
    <citation type="submission" date="2022-07" db="EMBL/GenBank/DDBJ databases">
        <title>Phylogenomic reconstructions and comparative analyses of Kickxellomycotina fungi.</title>
        <authorList>
            <person name="Reynolds N.K."/>
            <person name="Stajich J.E."/>
            <person name="Barry K."/>
            <person name="Grigoriev I.V."/>
            <person name="Crous P."/>
            <person name="Smith M.E."/>
        </authorList>
    </citation>
    <scope>NUCLEOTIDE SEQUENCE</scope>
    <source>
        <strain evidence="4">NBRC 32514</strain>
    </source>
</reference>
<evidence type="ECO:0000313" key="4">
    <source>
        <dbReference type="EMBL" id="KAJ1718208.1"/>
    </source>
</evidence>
<gene>
    <name evidence="4" type="ORF">LPJ53_006628</name>
</gene>
<dbReference type="PANTHER" id="PTHR45672:SF3">
    <property type="entry name" value="THIOREDOXIN DOMAIN-CONTAINING PROTEIN 5"/>
    <property type="match status" value="1"/>
</dbReference>
<evidence type="ECO:0000313" key="5">
    <source>
        <dbReference type="Proteomes" id="UP001149813"/>
    </source>
</evidence>
<keyword evidence="5" id="KW-1185">Reference proteome</keyword>
<dbReference type="InterPro" id="IPR013766">
    <property type="entry name" value="Thioredoxin_domain"/>
</dbReference>
<dbReference type="OrthoDB" id="72053at2759"/>
<dbReference type="GO" id="GO:0003756">
    <property type="term" value="F:protein disulfide isomerase activity"/>
    <property type="evidence" value="ECO:0007669"/>
    <property type="project" value="TreeGrafter"/>
</dbReference>
<dbReference type="InterPro" id="IPR017937">
    <property type="entry name" value="Thioredoxin_CS"/>
</dbReference>